<sequence>LTATAASIGAASVPSAGLVTMLLVLTSVGLPTEDISMIVAVDWMLDRIRTSINVLGDAFGAGIVFHLCKGQLDKMDAEHARLELEMGEAGRKGSYLRRPSGIAAPGASAPPNYGANPGQNFVSAEGNSETQI</sequence>
<dbReference type="GO" id="GO:0005886">
    <property type="term" value="C:plasma membrane"/>
    <property type="evidence" value="ECO:0007669"/>
    <property type="project" value="TreeGrafter"/>
</dbReference>
<evidence type="ECO:0000256" key="5">
    <source>
        <dbReference type="ARBA" id="ARBA00022989"/>
    </source>
</evidence>
<keyword evidence="6" id="KW-0472">Membrane</keyword>
<dbReference type="InterPro" id="IPR036458">
    <property type="entry name" value="Na:dicarbo_symporter_sf"/>
</dbReference>
<dbReference type="GO" id="GO:0005313">
    <property type="term" value="F:L-glutamate transmembrane transporter activity"/>
    <property type="evidence" value="ECO:0007669"/>
    <property type="project" value="TreeGrafter"/>
</dbReference>
<comment type="similarity">
    <text evidence="2 7">Belongs to the dicarboxylate/amino acid:cation symporter (DAACS) (TC 2.A.23) family.</text>
</comment>
<evidence type="ECO:0000256" key="8">
    <source>
        <dbReference type="SAM" id="MobiDB-lite"/>
    </source>
</evidence>
<keyword evidence="7" id="KW-0769">Symport</keyword>
<dbReference type="EMBL" id="JARKHS020030757">
    <property type="protein sequence ID" value="KAK8761776.1"/>
    <property type="molecule type" value="Genomic_DNA"/>
</dbReference>
<dbReference type="InterPro" id="IPR050746">
    <property type="entry name" value="DAACS"/>
</dbReference>
<evidence type="ECO:0000313" key="9">
    <source>
        <dbReference type="EMBL" id="KAK8761776.1"/>
    </source>
</evidence>
<comment type="subcellular location">
    <subcellularLocation>
        <location evidence="1 7">Membrane</location>
        <topology evidence="1 7">Multi-pass membrane protein</topology>
    </subcellularLocation>
</comment>
<feature type="non-terminal residue" evidence="9">
    <location>
        <position position="1"/>
    </location>
</feature>
<keyword evidence="5" id="KW-1133">Transmembrane helix</keyword>
<organism evidence="9 10">
    <name type="scientific">Amblyomma americanum</name>
    <name type="common">Lone star tick</name>
    <dbReference type="NCBI Taxonomy" id="6943"/>
    <lineage>
        <taxon>Eukaryota</taxon>
        <taxon>Metazoa</taxon>
        <taxon>Ecdysozoa</taxon>
        <taxon>Arthropoda</taxon>
        <taxon>Chelicerata</taxon>
        <taxon>Arachnida</taxon>
        <taxon>Acari</taxon>
        <taxon>Parasitiformes</taxon>
        <taxon>Ixodida</taxon>
        <taxon>Ixodoidea</taxon>
        <taxon>Ixodidae</taxon>
        <taxon>Amblyomminae</taxon>
        <taxon>Amblyomma</taxon>
    </lineage>
</organism>
<feature type="compositionally biased region" description="Polar residues" evidence="8">
    <location>
        <begin position="117"/>
        <end position="132"/>
    </location>
</feature>
<comment type="caution">
    <text evidence="9">The sequence shown here is derived from an EMBL/GenBank/DDBJ whole genome shotgun (WGS) entry which is preliminary data.</text>
</comment>
<dbReference type="PANTHER" id="PTHR11958:SF99">
    <property type="entry name" value="SODIUM-DEPENDENT EXCITATORY AMINO ACID TRANSPORTER GLT-6-RELATED"/>
    <property type="match status" value="1"/>
</dbReference>
<keyword evidence="4" id="KW-0812">Transmembrane</keyword>
<dbReference type="SUPFAM" id="SSF118215">
    <property type="entry name" value="Proton glutamate symport protein"/>
    <property type="match status" value="1"/>
</dbReference>
<evidence type="ECO:0000256" key="4">
    <source>
        <dbReference type="ARBA" id="ARBA00022692"/>
    </source>
</evidence>
<evidence type="ECO:0000313" key="10">
    <source>
        <dbReference type="Proteomes" id="UP001321473"/>
    </source>
</evidence>
<proteinExistence type="inferred from homology"/>
<dbReference type="Proteomes" id="UP001321473">
    <property type="component" value="Unassembled WGS sequence"/>
</dbReference>
<dbReference type="GO" id="GO:0015175">
    <property type="term" value="F:neutral L-amino acid transmembrane transporter activity"/>
    <property type="evidence" value="ECO:0007669"/>
    <property type="project" value="TreeGrafter"/>
</dbReference>
<feature type="compositionally biased region" description="Low complexity" evidence="8">
    <location>
        <begin position="99"/>
        <end position="111"/>
    </location>
</feature>
<accession>A0AAQ4DH36</accession>
<dbReference type="Gene3D" id="1.10.3860.10">
    <property type="entry name" value="Sodium:dicarboxylate symporter"/>
    <property type="match status" value="1"/>
</dbReference>
<dbReference type="GO" id="GO:0015501">
    <property type="term" value="F:glutamate:sodium symporter activity"/>
    <property type="evidence" value="ECO:0007669"/>
    <property type="project" value="TreeGrafter"/>
</dbReference>
<evidence type="ECO:0000256" key="1">
    <source>
        <dbReference type="ARBA" id="ARBA00004141"/>
    </source>
</evidence>
<name>A0AAQ4DH36_AMBAM</name>
<protein>
    <recommendedName>
        <fullName evidence="7">Amino acid transporter</fullName>
    </recommendedName>
</protein>
<keyword evidence="3 7" id="KW-0813">Transport</keyword>
<dbReference type="Pfam" id="PF00375">
    <property type="entry name" value="SDF"/>
    <property type="match status" value="1"/>
</dbReference>
<evidence type="ECO:0000256" key="3">
    <source>
        <dbReference type="ARBA" id="ARBA00022448"/>
    </source>
</evidence>
<evidence type="ECO:0000256" key="2">
    <source>
        <dbReference type="ARBA" id="ARBA00006148"/>
    </source>
</evidence>
<reference evidence="9 10" key="1">
    <citation type="journal article" date="2023" name="Arcadia Sci">
        <title>De novo assembly of a long-read Amblyomma americanum tick genome.</title>
        <authorList>
            <person name="Chou S."/>
            <person name="Poskanzer K.E."/>
            <person name="Rollins M."/>
            <person name="Thuy-Boun P.S."/>
        </authorList>
    </citation>
    <scope>NUCLEOTIDE SEQUENCE [LARGE SCALE GENOMIC DNA]</scope>
    <source>
        <strain evidence="9">F_SG_1</strain>
        <tissue evidence="9">Salivary glands</tissue>
    </source>
</reference>
<gene>
    <name evidence="9" type="ORF">V5799_026957</name>
</gene>
<dbReference type="AlphaFoldDB" id="A0AAQ4DH36"/>
<dbReference type="InterPro" id="IPR001991">
    <property type="entry name" value="Na-dicarboxylate_symporter"/>
</dbReference>
<evidence type="ECO:0000256" key="7">
    <source>
        <dbReference type="RuleBase" id="RU361216"/>
    </source>
</evidence>
<dbReference type="PANTHER" id="PTHR11958">
    <property type="entry name" value="SODIUM/DICARBOXYLATE SYMPORTER-RELATED"/>
    <property type="match status" value="1"/>
</dbReference>
<feature type="region of interest" description="Disordered" evidence="8">
    <location>
        <begin position="96"/>
        <end position="132"/>
    </location>
</feature>
<keyword evidence="10" id="KW-1185">Reference proteome</keyword>
<evidence type="ECO:0000256" key="6">
    <source>
        <dbReference type="ARBA" id="ARBA00023136"/>
    </source>
</evidence>